<evidence type="ECO:0000313" key="1">
    <source>
        <dbReference type="EMBL" id="KOF01664.1"/>
    </source>
</evidence>
<proteinExistence type="predicted"/>
<accession>A0A0L8AH00</accession>
<gene>
    <name evidence="1" type="ORF">OB69_16330</name>
</gene>
<comment type="caution">
    <text evidence="1">The sequence shown here is derived from an EMBL/GenBank/DDBJ whole genome shotgun (WGS) entry which is preliminary data.</text>
</comment>
<protein>
    <submittedName>
        <fullName evidence="1">Uncharacterized protein</fullName>
    </submittedName>
</protein>
<dbReference type="AlphaFoldDB" id="A0A0L8AH00"/>
<name>A0A0L8AH00_9BACT</name>
<organism evidence="1 2">
    <name type="scientific">Roseivirga seohaensis subsp. aquiponti</name>
    <dbReference type="NCBI Taxonomy" id="1566026"/>
    <lineage>
        <taxon>Bacteria</taxon>
        <taxon>Pseudomonadati</taxon>
        <taxon>Bacteroidota</taxon>
        <taxon>Cytophagia</taxon>
        <taxon>Cytophagales</taxon>
        <taxon>Roseivirgaceae</taxon>
        <taxon>Roseivirga</taxon>
    </lineage>
</organism>
<evidence type="ECO:0000313" key="2">
    <source>
        <dbReference type="Proteomes" id="UP000036908"/>
    </source>
</evidence>
<sequence length="87" mass="10714">MDLIRFFKVWFVWSLYVSNDCAKKFTQLKGYFNTAFLTQQLQLDQYRSKVKVILDYIWSFYPWLVIRIETFHSHYLILFIILLSTIF</sequence>
<keyword evidence="2" id="KW-1185">Reference proteome</keyword>
<dbReference type="Proteomes" id="UP000036908">
    <property type="component" value="Unassembled WGS sequence"/>
</dbReference>
<dbReference type="EMBL" id="JSVA01000019">
    <property type="protein sequence ID" value="KOF01664.1"/>
    <property type="molecule type" value="Genomic_DNA"/>
</dbReference>
<reference evidence="2" key="1">
    <citation type="submission" date="2014-11" db="EMBL/GenBank/DDBJ databases">
        <title>Genome sequencing of Roseivirga sp. D-25.</title>
        <authorList>
            <person name="Selvaratnam C."/>
            <person name="Thevarajoo S."/>
            <person name="Goh K.M."/>
            <person name="Eee R."/>
            <person name="Chan K.-G."/>
            <person name="Chong C.S."/>
        </authorList>
    </citation>
    <scope>NUCLEOTIDE SEQUENCE [LARGE SCALE GENOMIC DNA]</scope>
    <source>
        <strain evidence="2">D-25</strain>
    </source>
</reference>